<accession>A0ABP0MXT1</accession>
<gene>
    <name evidence="1" type="ORF">SCF082_LOCUS30205</name>
</gene>
<reference evidence="1 2" key="1">
    <citation type="submission" date="2024-02" db="EMBL/GenBank/DDBJ databases">
        <authorList>
            <person name="Chen Y."/>
            <person name="Shah S."/>
            <person name="Dougan E. K."/>
            <person name="Thang M."/>
            <person name="Chan C."/>
        </authorList>
    </citation>
    <scope>NUCLEOTIDE SEQUENCE [LARGE SCALE GENOMIC DNA]</scope>
</reference>
<name>A0ABP0MXT1_9DINO</name>
<comment type="caution">
    <text evidence="1">The sequence shown here is derived from an EMBL/GenBank/DDBJ whole genome shotgun (WGS) entry which is preliminary data.</text>
</comment>
<organism evidence="1 2">
    <name type="scientific">Durusdinium trenchii</name>
    <dbReference type="NCBI Taxonomy" id="1381693"/>
    <lineage>
        <taxon>Eukaryota</taxon>
        <taxon>Sar</taxon>
        <taxon>Alveolata</taxon>
        <taxon>Dinophyceae</taxon>
        <taxon>Suessiales</taxon>
        <taxon>Symbiodiniaceae</taxon>
        <taxon>Durusdinium</taxon>
    </lineage>
</organism>
<proteinExistence type="predicted"/>
<evidence type="ECO:0000313" key="2">
    <source>
        <dbReference type="Proteomes" id="UP001642464"/>
    </source>
</evidence>
<dbReference type="EMBL" id="CAXAMM010024780">
    <property type="protein sequence ID" value="CAK9055968.1"/>
    <property type="molecule type" value="Genomic_DNA"/>
</dbReference>
<evidence type="ECO:0000313" key="1">
    <source>
        <dbReference type="EMBL" id="CAK9055968.1"/>
    </source>
</evidence>
<keyword evidence="2" id="KW-1185">Reference proteome</keyword>
<protein>
    <submittedName>
        <fullName evidence="1">Retrovirus-related Pol polyprotein from transposon TNT 1-94</fullName>
    </submittedName>
</protein>
<sequence>MSTRASLAPLRAELLKVSEDLASIGERVKQLAQRLNELEGSANEDLEWEVIEEGNLPLGVSDLEFPYPGASQVPQAQPIPSVPRYLSDLCQERLKSVASISPLERAQRAFTQGHLAWVARVTGLHYRPADAVPALPSAHFVVIRGLGLSQALRTTTKREALRALAAAVTYAEPAGGQSSGVSRHAYPQLPALGQGFAHLGHPKEATAKKVAAMVGPPPKTRKAPPAQGALALPDPFIPEEPRDLFPAQIETHPMLSALSELSVALTAMGPSCNPYDRSFDGFEVLPDTEADELKPYRNLDSSRLVLTGRGAWDATEHVVIEGKLTKASAMYTDGLADALATVLSEAINARASADLEWDQVQTAGLENALVNQVVEHLILKWGPQRAAILVDSNVVRHQCAKLDIPDLVQLAELAFQKLAVNLVDQQADDLVPVPSCPSFAQRRLHRGGEYLAGGDEDGTVSVISQNGQAGQMIKNQTPALFLSLFFDQAPYWSLDQKGRIRRQIRRAF</sequence>
<dbReference type="Proteomes" id="UP001642464">
    <property type="component" value="Unassembled WGS sequence"/>
</dbReference>